<name>A0A0A0CYV8_9PROT</name>
<feature type="non-terminal residue" evidence="1">
    <location>
        <position position="1"/>
    </location>
</feature>
<dbReference type="InterPro" id="IPR011059">
    <property type="entry name" value="Metal-dep_hydrolase_composite"/>
</dbReference>
<accession>A0A0A0CYV8</accession>
<sequence length="60" mass="6484">HPALVGRRGDTLLDSFVFAGNDSPIRHVMAGGRWRVRDGRHADEAAVAARYRSVTAALLA</sequence>
<proteinExistence type="predicted"/>
<evidence type="ECO:0008006" key="3">
    <source>
        <dbReference type="Google" id="ProtNLM"/>
    </source>
</evidence>
<protein>
    <recommendedName>
        <fullName evidence="3">Formimidoylglutamate deiminase</fullName>
    </recommendedName>
</protein>
<reference evidence="1 2" key="1">
    <citation type="submission" date="2014-01" db="EMBL/GenBank/DDBJ databases">
        <title>Genome sequence determination for a cystic fibrosis isolate, Inquilinus limosus.</title>
        <authorList>
            <person name="Pino M."/>
            <person name="Di Conza J."/>
            <person name="Gutkind G."/>
        </authorList>
    </citation>
    <scope>NUCLEOTIDE SEQUENCE [LARGE SCALE GENOMIC DNA]</scope>
    <source>
        <strain evidence="1 2">MP06</strain>
    </source>
</reference>
<dbReference type="SUPFAM" id="SSF51338">
    <property type="entry name" value="Composite domain of metallo-dependent hydrolases"/>
    <property type="match status" value="1"/>
</dbReference>
<comment type="caution">
    <text evidence="1">The sequence shown here is derived from an EMBL/GenBank/DDBJ whole genome shotgun (WGS) entry which is preliminary data.</text>
</comment>
<gene>
    <name evidence="1" type="ORF">P409_35455</name>
</gene>
<organism evidence="1 2">
    <name type="scientific">Inquilinus limosus MP06</name>
    <dbReference type="NCBI Taxonomy" id="1398085"/>
    <lineage>
        <taxon>Bacteria</taxon>
        <taxon>Pseudomonadati</taxon>
        <taxon>Pseudomonadota</taxon>
        <taxon>Alphaproteobacteria</taxon>
        <taxon>Rhodospirillales</taxon>
        <taxon>Rhodospirillaceae</taxon>
        <taxon>Inquilinus</taxon>
    </lineage>
</organism>
<dbReference type="Gene3D" id="2.30.40.10">
    <property type="entry name" value="Urease, subunit C, domain 1"/>
    <property type="match status" value="1"/>
</dbReference>
<evidence type="ECO:0000313" key="1">
    <source>
        <dbReference type="EMBL" id="KGM30042.1"/>
    </source>
</evidence>
<dbReference type="AlphaFoldDB" id="A0A0A0CYV8"/>
<dbReference type="GO" id="GO:0016810">
    <property type="term" value="F:hydrolase activity, acting on carbon-nitrogen (but not peptide) bonds"/>
    <property type="evidence" value="ECO:0007669"/>
    <property type="project" value="InterPro"/>
</dbReference>
<evidence type="ECO:0000313" key="2">
    <source>
        <dbReference type="Proteomes" id="UP000029995"/>
    </source>
</evidence>
<dbReference type="EMBL" id="JANX01001104">
    <property type="protein sequence ID" value="KGM30042.1"/>
    <property type="molecule type" value="Genomic_DNA"/>
</dbReference>
<dbReference type="Proteomes" id="UP000029995">
    <property type="component" value="Unassembled WGS sequence"/>
</dbReference>